<dbReference type="PROSITE" id="PS50174">
    <property type="entry name" value="G_PATCH"/>
    <property type="match status" value="1"/>
</dbReference>
<sequence>MLAEPRRKQKYSINPRGTHWSNDDSKFGQKLMEKYGWSKGKGLGANEDGRVENVGIKMKSDNKGVGCSKKFADKWIEHQDDFNDLLQSLNQDQNNSDDGQDQKVVSLEKKSETSRKRVHYMKFTKGKDLSSRSKQDLECIFGTK</sequence>
<keyword evidence="4" id="KW-1185">Reference proteome</keyword>
<dbReference type="AlphaFoldDB" id="V4AKG9"/>
<accession>V4AKG9</accession>
<dbReference type="GO" id="GO:0010521">
    <property type="term" value="F:telomerase inhibitor activity"/>
    <property type="evidence" value="ECO:0007669"/>
    <property type="project" value="TreeGrafter"/>
</dbReference>
<dbReference type="GeneID" id="20251882"/>
<dbReference type="Proteomes" id="UP000030746">
    <property type="component" value="Unassembled WGS sequence"/>
</dbReference>
<dbReference type="GO" id="GO:0005730">
    <property type="term" value="C:nucleolus"/>
    <property type="evidence" value="ECO:0007669"/>
    <property type="project" value="TreeGrafter"/>
</dbReference>
<dbReference type="InterPro" id="IPR000467">
    <property type="entry name" value="G_patch_dom"/>
</dbReference>
<organism evidence="3 4">
    <name type="scientific">Lottia gigantea</name>
    <name type="common">Giant owl limpet</name>
    <dbReference type="NCBI Taxonomy" id="225164"/>
    <lineage>
        <taxon>Eukaryota</taxon>
        <taxon>Metazoa</taxon>
        <taxon>Spiralia</taxon>
        <taxon>Lophotrochozoa</taxon>
        <taxon>Mollusca</taxon>
        <taxon>Gastropoda</taxon>
        <taxon>Patellogastropoda</taxon>
        <taxon>Lottioidea</taxon>
        <taxon>Lottiidae</taxon>
        <taxon>Lottia</taxon>
    </lineage>
</organism>
<protein>
    <recommendedName>
        <fullName evidence="2">G-patch domain-containing protein</fullName>
    </recommendedName>
</protein>
<gene>
    <name evidence="3" type="ORF">LOTGIDRAFT_68637</name>
</gene>
<feature type="region of interest" description="Disordered" evidence="1">
    <location>
        <begin position="1"/>
        <end position="25"/>
    </location>
</feature>
<evidence type="ECO:0000259" key="2">
    <source>
        <dbReference type="PROSITE" id="PS50174"/>
    </source>
</evidence>
<dbReference type="GO" id="GO:0003676">
    <property type="term" value="F:nucleic acid binding"/>
    <property type="evidence" value="ECO:0007669"/>
    <property type="project" value="InterPro"/>
</dbReference>
<dbReference type="CTD" id="20251882"/>
<proteinExistence type="predicted"/>
<dbReference type="OMA" id="CNERNDE"/>
<dbReference type="PANTHER" id="PTHR23149">
    <property type="entry name" value="G PATCH DOMAIN CONTAINING PROTEIN"/>
    <property type="match status" value="1"/>
</dbReference>
<evidence type="ECO:0000313" key="4">
    <source>
        <dbReference type="Proteomes" id="UP000030746"/>
    </source>
</evidence>
<evidence type="ECO:0000313" key="3">
    <source>
        <dbReference type="EMBL" id="ESP04694.1"/>
    </source>
</evidence>
<dbReference type="KEGG" id="lgi:LOTGIDRAFT_68637"/>
<dbReference type="STRING" id="225164.V4AKG9"/>
<feature type="non-terminal residue" evidence="3">
    <location>
        <position position="144"/>
    </location>
</feature>
<dbReference type="EMBL" id="KB199652">
    <property type="protein sequence ID" value="ESP04694.1"/>
    <property type="molecule type" value="Genomic_DNA"/>
</dbReference>
<reference evidence="3 4" key="1">
    <citation type="journal article" date="2013" name="Nature">
        <title>Insights into bilaterian evolution from three spiralian genomes.</title>
        <authorList>
            <person name="Simakov O."/>
            <person name="Marletaz F."/>
            <person name="Cho S.J."/>
            <person name="Edsinger-Gonzales E."/>
            <person name="Havlak P."/>
            <person name="Hellsten U."/>
            <person name="Kuo D.H."/>
            <person name="Larsson T."/>
            <person name="Lv J."/>
            <person name="Arendt D."/>
            <person name="Savage R."/>
            <person name="Osoegawa K."/>
            <person name="de Jong P."/>
            <person name="Grimwood J."/>
            <person name="Chapman J.A."/>
            <person name="Shapiro H."/>
            <person name="Aerts A."/>
            <person name="Otillar R.P."/>
            <person name="Terry A.Y."/>
            <person name="Boore J.L."/>
            <person name="Grigoriev I.V."/>
            <person name="Lindberg D.R."/>
            <person name="Seaver E.C."/>
            <person name="Weisblat D.A."/>
            <person name="Putnam N.H."/>
            <person name="Rokhsar D.S."/>
        </authorList>
    </citation>
    <scope>NUCLEOTIDE SEQUENCE [LARGE SCALE GENOMIC DNA]</scope>
</reference>
<dbReference type="InterPro" id="IPR050656">
    <property type="entry name" value="PINX1"/>
</dbReference>
<dbReference type="OrthoDB" id="29523at2759"/>
<name>V4AKG9_LOTGI</name>
<dbReference type="SMART" id="SM00443">
    <property type="entry name" value="G_patch"/>
    <property type="match status" value="1"/>
</dbReference>
<dbReference type="RefSeq" id="XP_009044593.1">
    <property type="nucleotide sequence ID" value="XM_009046345.1"/>
</dbReference>
<feature type="region of interest" description="Disordered" evidence="1">
    <location>
        <begin position="89"/>
        <end position="114"/>
    </location>
</feature>
<dbReference type="Pfam" id="PF01585">
    <property type="entry name" value="G-patch"/>
    <property type="match status" value="1"/>
</dbReference>
<dbReference type="PANTHER" id="PTHR23149:SF27">
    <property type="entry name" value="PIN2_TERF1-INTERACTING TELOMERASE INHIBITOR 1"/>
    <property type="match status" value="1"/>
</dbReference>
<evidence type="ECO:0000256" key="1">
    <source>
        <dbReference type="SAM" id="MobiDB-lite"/>
    </source>
</evidence>
<feature type="domain" description="G-patch" evidence="2">
    <location>
        <begin position="24"/>
        <end position="70"/>
    </location>
</feature>
<dbReference type="HOGENOM" id="CLU_047471_1_1_1"/>